<dbReference type="PANTHER" id="PTHR47505:SF1">
    <property type="entry name" value="DNA UTILIZATION PROTEIN YHGH"/>
    <property type="match status" value="1"/>
</dbReference>
<protein>
    <submittedName>
        <fullName evidence="3">Competence protein F homolog, phosphoribosyltransferase domain protein YhgH required for utilization of DNA as sole source of carbon and energy</fullName>
    </submittedName>
</protein>
<dbReference type="PANTHER" id="PTHR47505">
    <property type="entry name" value="DNA UTILIZATION PROTEIN YHGH"/>
    <property type="match status" value="1"/>
</dbReference>
<dbReference type="PROSITE" id="PS50158">
    <property type="entry name" value="ZF_CCHC"/>
    <property type="match status" value="1"/>
</dbReference>
<gene>
    <name evidence="3" type="ORF">AVDCRST_MAG38-466</name>
</gene>
<dbReference type="InterPro" id="IPR044005">
    <property type="entry name" value="DZR_2"/>
</dbReference>
<comment type="similarity">
    <text evidence="1">Belongs to the ComF/GntX family.</text>
</comment>
<dbReference type="AlphaFoldDB" id="A0A6J4RAP3"/>
<dbReference type="GO" id="GO:0008270">
    <property type="term" value="F:zinc ion binding"/>
    <property type="evidence" value="ECO:0007669"/>
    <property type="project" value="InterPro"/>
</dbReference>
<evidence type="ECO:0000313" key="3">
    <source>
        <dbReference type="EMBL" id="CAA9463811.1"/>
    </source>
</evidence>
<dbReference type="InterPro" id="IPR000836">
    <property type="entry name" value="PRTase_dom"/>
</dbReference>
<dbReference type="EMBL" id="CADCVJ010000027">
    <property type="protein sequence ID" value="CAA9463811.1"/>
    <property type="molecule type" value="Genomic_DNA"/>
</dbReference>
<proteinExistence type="inferred from homology"/>
<dbReference type="InterPro" id="IPR051910">
    <property type="entry name" value="ComF/GntX_DNA_util-trans"/>
</dbReference>
<accession>A0A6J4RAP3</accession>
<dbReference type="Pfam" id="PF18912">
    <property type="entry name" value="DZR_2"/>
    <property type="match status" value="1"/>
</dbReference>
<dbReference type="InterPro" id="IPR001878">
    <property type="entry name" value="Znf_CCHC"/>
</dbReference>
<feature type="domain" description="CCHC-type" evidence="2">
    <location>
        <begin position="45"/>
        <end position="60"/>
    </location>
</feature>
<reference evidence="3" key="1">
    <citation type="submission" date="2020-02" db="EMBL/GenBank/DDBJ databases">
        <authorList>
            <person name="Meier V. D."/>
        </authorList>
    </citation>
    <scope>NUCLEOTIDE SEQUENCE</scope>
    <source>
        <strain evidence="3">AVDCRST_MAG38</strain>
    </source>
</reference>
<name>A0A6J4RAP3_9ACTN</name>
<dbReference type="Gene3D" id="3.40.50.2020">
    <property type="match status" value="1"/>
</dbReference>
<dbReference type="InterPro" id="IPR029057">
    <property type="entry name" value="PRTase-like"/>
</dbReference>
<keyword evidence="3" id="KW-0328">Glycosyltransferase</keyword>
<dbReference type="CDD" id="cd06223">
    <property type="entry name" value="PRTases_typeI"/>
    <property type="match status" value="1"/>
</dbReference>
<keyword evidence="3" id="KW-0808">Transferase</keyword>
<dbReference type="SUPFAM" id="SSF53271">
    <property type="entry name" value="PRTase-like"/>
    <property type="match status" value="1"/>
</dbReference>
<dbReference type="GO" id="GO:0003676">
    <property type="term" value="F:nucleic acid binding"/>
    <property type="evidence" value="ECO:0007669"/>
    <property type="project" value="InterPro"/>
</dbReference>
<evidence type="ECO:0000259" key="2">
    <source>
        <dbReference type="PROSITE" id="PS50158"/>
    </source>
</evidence>
<organism evidence="3">
    <name type="scientific">uncultured Solirubrobacteraceae bacterium</name>
    <dbReference type="NCBI Taxonomy" id="1162706"/>
    <lineage>
        <taxon>Bacteria</taxon>
        <taxon>Bacillati</taxon>
        <taxon>Actinomycetota</taxon>
        <taxon>Thermoleophilia</taxon>
        <taxon>Solirubrobacterales</taxon>
        <taxon>Solirubrobacteraceae</taxon>
        <taxon>environmental samples</taxon>
    </lineage>
</organism>
<dbReference type="GO" id="GO:0016757">
    <property type="term" value="F:glycosyltransferase activity"/>
    <property type="evidence" value="ECO:0007669"/>
    <property type="project" value="UniProtKB-KW"/>
</dbReference>
<sequence>MDVLAELVSLIAPPRCPACRGAVGDPRAGLCDDCRAALPWLPPGRCRRCGLAAHRARSCPARTAVLVRAWAPMAYEGVARRLVHELKFGGRLGVCETMAAQLAANLPADLRRSGAAVVPVPAHSGRRRARGHDPVDALAAGLAGRAGLPLRRCLERMDAGARQVGATRAERTASGRMAVAVARRPVPSRVLLVDDVHTTGATLEACARALVAGGADRVAGVAYARAG</sequence>
<evidence type="ECO:0000256" key="1">
    <source>
        <dbReference type="ARBA" id="ARBA00008007"/>
    </source>
</evidence>